<organism evidence="1 2">
    <name type="scientific">Arachis hypogaea</name>
    <name type="common">Peanut</name>
    <dbReference type="NCBI Taxonomy" id="3818"/>
    <lineage>
        <taxon>Eukaryota</taxon>
        <taxon>Viridiplantae</taxon>
        <taxon>Streptophyta</taxon>
        <taxon>Embryophyta</taxon>
        <taxon>Tracheophyta</taxon>
        <taxon>Spermatophyta</taxon>
        <taxon>Magnoliopsida</taxon>
        <taxon>eudicotyledons</taxon>
        <taxon>Gunneridae</taxon>
        <taxon>Pentapetalae</taxon>
        <taxon>rosids</taxon>
        <taxon>fabids</taxon>
        <taxon>Fabales</taxon>
        <taxon>Fabaceae</taxon>
        <taxon>Papilionoideae</taxon>
        <taxon>50 kb inversion clade</taxon>
        <taxon>dalbergioids sensu lato</taxon>
        <taxon>Dalbergieae</taxon>
        <taxon>Pterocarpus clade</taxon>
        <taxon>Arachis</taxon>
    </lineage>
</organism>
<keyword evidence="2" id="KW-1185">Reference proteome</keyword>
<protein>
    <submittedName>
        <fullName evidence="1">Uncharacterized protein</fullName>
    </submittedName>
</protein>
<dbReference type="AlphaFoldDB" id="A0A445DQV0"/>
<evidence type="ECO:0000313" key="1">
    <source>
        <dbReference type="EMBL" id="RYR65552.1"/>
    </source>
</evidence>
<sequence length="190" mass="21785">MEGAGRAGRVEAQHVPYPLRVQPYPQRIGLATLPDRVRSGWVFADRVHAARPTRYSTVSIACTLTIMKDASSSSSIKTTTQTKDLRYFTRLLNEKFQNMSVEKKAIVRELGFNGLMHNPPMNVTHKLLKELEYSFNLSKNKLDTQYGDLFPEKVNFKELSEENKELYTRFQGKILKNLTDEMMDIGVHTD</sequence>
<name>A0A445DQV0_ARAHY</name>
<evidence type="ECO:0000313" key="2">
    <source>
        <dbReference type="Proteomes" id="UP000289738"/>
    </source>
</evidence>
<gene>
    <name evidence="1" type="ORF">Ahy_A03g011484</name>
</gene>
<proteinExistence type="predicted"/>
<dbReference type="EMBL" id="SDMP01000003">
    <property type="protein sequence ID" value="RYR65552.1"/>
    <property type="molecule type" value="Genomic_DNA"/>
</dbReference>
<dbReference type="Proteomes" id="UP000289738">
    <property type="component" value="Chromosome A03"/>
</dbReference>
<reference evidence="1 2" key="1">
    <citation type="submission" date="2019-01" db="EMBL/GenBank/DDBJ databases">
        <title>Sequencing of cultivated peanut Arachis hypogaea provides insights into genome evolution and oil improvement.</title>
        <authorList>
            <person name="Chen X."/>
        </authorList>
    </citation>
    <scope>NUCLEOTIDE SEQUENCE [LARGE SCALE GENOMIC DNA]</scope>
    <source>
        <strain evidence="2">cv. Fuhuasheng</strain>
        <tissue evidence="1">Leaves</tissue>
    </source>
</reference>
<comment type="caution">
    <text evidence="1">The sequence shown here is derived from an EMBL/GenBank/DDBJ whole genome shotgun (WGS) entry which is preliminary data.</text>
</comment>
<accession>A0A445DQV0</accession>